<sequence length="412" mass="44229">MSDVNANAASPAPVQPVSDETHSLAMAARLDAAIDRALDEQRIVGTVVLVAHRGQRAYARAAGFADREAHVAMREDSLFRLASVTKPIVSLAAMRLVEEGRLALDDAVTKWLPDFTPRLPPGTEGTHETAPRITIHQLLTHTAGLRYGFHEPPDSPYHRFGISDGIDHVPFDLDENLRRIAQAPLVYAPGTSWRYSVAIDVLGAVLERVTHMTLPQAVEALVTGPLGMRQTTFHVPPGTPLVVPYANSSTAPVKMHDGMDVFLPPDVGYAVRFSPSRAFDAHAFPSGGGGMIGTAPELLQFFETIRTGGAPVVSAETVALMMKNHVDPSIETRGPGWGFGYGWGVIHDAALAQTPQPAGTIQWGGVYGHTWFVDPVNEFTVVAFTNTAFEGMRGQFSTDVRDAVYGAAPAVG</sequence>
<gene>
    <name evidence="3" type="ORF">U0042_02740</name>
</gene>
<dbReference type="Proteomes" id="UP001325479">
    <property type="component" value="Chromosome"/>
</dbReference>
<proteinExistence type="predicted"/>
<protein>
    <submittedName>
        <fullName evidence="3">Serine hydrolase domain-containing protein</fullName>
        <ecNumber evidence="3">3.1.1.103</ecNumber>
    </submittedName>
</protein>
<keyword evidence="3" id="KW-0378">Hydrolase</keyword>
<dbReference type="PANTHER" id="PTHR43283">
    <property type="entry name" value="BETA-LACTAMASE-RELATED"/>
    <property type="match status" value="1"/>
</dbReference>
<dbReference type="PANTHER" id="PTHR43283:SF3">
    <property type="entry name" value="BETA-LACTAMASE FAMILY PROTEIN (AFU_ORTHOLOGUE AFUA_5G07500)"/>
    <property type="match status" value="1"/>
</dbReference>
<dbReference type="Gene3D" id="3.40.710.10">
    <property type="entry name" value="DD-peptidase/beta-lactamase superfamily"/>
    <property type="match status" value="1"/>
</dbReference>
<dbReference type="RefSeq" id="WP_114809750.1">
    <property type="nucleotide sequence ID" value="NZ_CP139965.1"/>
</dbReference>
<dbReference type="EC" id="3.1.1.103" evidence="3"/>
<evidence type="ECO:0000256" key="1">
    <source>
        <dbReference type="SAM" id="MobiDB-lite"/>
    </source>
</evidence>
<evidence type="ECO:0000313" key="4">
    <source>
        <dbReference type="Proteomes" id="UP001325479"/>
    </source>
</evidence>
<feature type="domain" description="Beta-lactamase-related" evidence="2">
    <location>
        <begin position="30"/>
        <end position="393"/>
    </location>
</feature>
<accession>A0ABZ0WMP4</accession>
<dbReference type="InterPro" id="IPR050789">
    <property type="entry name" value="Diverse_Enzym_Activities"/>
</dbReference>
<feature type="region of interest" description="Disordered" evidence="1">
    <location>
        <begin position="1"/>
        <end position="20"/>
    </location>
</feature>
<dbReference type="InterPro" id="IPR012338">
    <property type="entry name" value="Beta-lactam/transpept-like"/>
</dbReference>
<evidence type="ECO:0000313" key="3">
    <source>
        <dbReference type="EMBL" id="WQD78642.1"/>
    </source>
</evidence>
<dbReference type="GO" id="GO:0016787">
    <property type="term" value="F:hydrolase activity"/>
    <property type="evidence" value="ECO:0007669"/>
    <property type="project" value="UniProtKB-KW"/>
</dbReference>
<dbReference type="InterPro" id="IPR001466">
    <property type="entry name" value="Beta-lactam-related"/>
</dbReference>
<dbReference type="Pfam" id="PF00144">
    <property type="entry name" value="Beta-lactamase"/>
    <property type="match status" value="1"/>
</dbReference>
<dbReference type="SUPFAM" id="SSF56601">
    <property type="entry name" value="beta-lactamase/transpeptidase-like"/>
    <property type="match status" value="1"/>
</dbReference>
<keyword evidence="4" id="KW-1185">Reference proteome</keyword>
<dbReference type="EMBL" id="CP139965">
    <property type="protein sequence ID" value="WQD78642.1"/>
    <property type="molecule type" value="Genomic_DNA"/>
</dbReference>
<reference evidence="3 4" key="1">
    <citation type="submission" date="2023-12" db="EMBL/GenBank/DDBJ databases">
        <title>Genome sequencing and assembly of bacterial species from a model synthetic community.</title>
        <authorList>
            <person name="Hogle S.L."/>
        </authorList>
    </citation>
    <scope>NUCLEOTIDE SEQUENCE [LARGE SCALE GENOMIC DNA]</scope>
    <source>
        <strain evidence="3 4">HAMBI 2494</strain>
    </source>
</reference>
<name>A0ABZ0WMP4_9BURK</name>
<evidence type="ECO:0000259" key="2">
    <source>
        <dbReference type="Pfam" id="PF00144"/>
    </source>
</evidence>
<organism evidence="3 4">
    <name type="scientific">Paraburkholderia kururiensis</name>
    <dbReference type="NCBI Taxonomy" id="984307"/>
    <lineage>
        <taxon>Bacteria</taxon>
        <taxon>Pseudomonadati</taxon>
        <taxon>Pseudomonadota</taxon>
        <taxon>Betaproteobacteria</taxon>
        <taxon>Burkholderiales</taxon>
        <taxon>Burkholderiaceae</taxon>
        <taxon>Paraburkholderia</taxon>
    </lineage>
</organism>